<dbReference type="EMBL" id="FRBK01000036">
    <property type="protein sequence ID" value="SHN32495.1"/>
    <property type="molecule type" value="Genomic_DNA"/>
</dbReference>
<gene>
    <name evidence="1" type="ORF">SAMN05216268_13633</name>
</gene>
<organism evidence="1 2">
    <name type="scientific">Streptomyces yunnanensis</name>
    <dbReference type="NCBI Taxonomy" id="156453"/>
    <lineage>
        <taxon>Bacteria</taxon>
        <taxon>Bacillati</taxon>
        <taxon>Actinomycetota</taxon>
        <taxon>Actinomycetes</taxon>
        <taxon>Kitasatosporales</taxon>
        <taxon>Streptomycetaceae</taxon>
        <taxon>Streptomyces</taxon>
    </lineage>
</organism>
<name>A0A9X8N9B2_9ACTN</name>
<sequence length="42" mass="4936">MQGPTPRSRTFQQYGRLGERYNQSEIWRGFPFAATKITVVLF</sequence>
<reference evidence="2" key="1">
    <citation type="submission" date="2016-11" db="EMBL/GenBank/DDBJ databases">
        <authorList>
            <person name="Jaros S."/>
            <person name="Januszkiewicz K."/>
            <person name="Wedrychowicz H."/>
        </authorList>
    </citation>
    <scope>NUCLEOTIDE SEQUENCE [LARGE SCALE GENOMIC DNA]</scope>
    <source>
        <strain evidence="2">CGMCC 4.3555</strain>
    </source>
</reference>
<dbReference type="AlphaFoldDB" id="A0A9X8N9B2"/>
<accession>A0A9X8N9B2</accession>
<protein>
    <submittedName>
        <fullName evidence="1">Uncharacterized protein</fullName>
    </submittedName>
</protein>
<dbReference type="Proteomes" id="UP000184388">
    <property type="component" value="Unassembled WGS sequence"/>
</dbReference>
<comment type="caution">
    <text evidence="1">The sequence shown here is derived from an EMBL/GenBank/DDBJ whole genome shotgun (WGS) entry which is preliminary data.</text>
</comment>
<proteinExistence type="predicted"/>
<evidence type="ECO:0000313" key="2">
    <source>
        <dbReference type="Proteomes" id="UP000184388"/>
    </source>
</evidence>
<evidence type="ECO:0000313" key="1">
    <source>
        <dbReference type="EMBL" id="SHN32495.1"/>
    </source>
</evidence>